<accession>A0ABQ0B387</accession>
<dbReference type="RefSeq" id="WP_226826463.1">
    <property type="nucleotide sequence ID" value="NZ_BAABYW010000001.1"/>
</dbReference>
<gene>
    <name evidence="1" type="ORF">K040078D81_00320</name>
</gene>
<comment type="caution">
    <text evidence="1">The sequence shown here is derived from an EMBL/GenBank/DDBJ whole genome shotgun (WGS) entry which is preliminary data.</text>
</comment>
<keyword evidence="2" id="KW-1185">Reference proteome</keyword>
<name>A0ABQ0B387_9FIRM</name>
<protein>
    <submittedName>
        <fullName evidence="1">Uncharacterized protein</fullName>
    </submittedName>
</protein>
<sequence>MAVDYNRETYKKIIRDGEECWAYDWCKNANIDTFNYMLDRWGNDIQRFYYISDTQQFFLINKQERFVMKIINPTVVKFLRENFYMANINETFMELFTSIGNFKEIKYE</sequence>
<reference evidence="1 2" key="1">
    <citation type="submission" date="2024-04" db="EMBL/GenBank/DDBJ databases">
        <title>Defined microbial consortia suppress multidrug-resistant proinflammatory Enterobacteriaceae via ecological control.</title>
        <authorList>
            <person name="Furuichi M."/>
            <person name="Kawaguchi T."/>
            <person name="Pust M."/>
            <person name="Yasuma K."/>
            <person name="Plichta D."/>
            <person name="Hasegawa N."/>
            <person name="Ohya T."/>
            <person name="Bhattarai S."/>
            <person name="Sasajima S."/>
            <person name="Aoto Y."/>
            <person name="Tuganbaev T."/>
            <person name="Yaginuma M."/>
            <person name="Ueda M."/>
            <person name="Okahashi N."/>
            <person name="Amafuji K."/>
            <person name="Kiridooshi Y."/>
            <person name="Sugita K."/>
            <person name="Strazar M."/>
            <person name="Skelly A."/>
            <person name="Suda W."/>
            <person name="Hattori M."/>
            <person name="Nakamoto N."/>
            <person name="Caballero S."/>
            <person name="Norman J."/>
            <person name="Olle B."/>
            <person name="Tanoue T."/>
            <person name="Arita M."/>
            <person name="Bucci V."/>
            <person name="Atarashi K."/>
            <person name="Xavier R."/>
            <person name="Honda K."/>
        </authorList>
    </citation>
    <scope>NUCLEOTIDE SEQUENCE [LARGE SCALE GENOMIC DNA]</scope>
    <source>
        <strain evidence="2">k04-0078-D8-1</strain>
    </source>
</reference>
<dbReference type="Proteomes" id="UP001600943">
    <property type="component" value="Unassembled WGS sequence"/>
</dbReference>
<evidence type="ECO:0000313" key="2">
    <source>
        <dbReference type="Proteomes" id="UP001600943"/>
    </source>
</evidence>
<organism evidence="1 2">
    <name type="scientific">Blautia hominis</name>
    <dbReference type="NCBI Taxonomy" id="2025493"/>
    <lineage>
        <taxon>Bacteria</taxon>
        <taxon>Bacillati</taxon>
        <taxon>Bacillota</taxon>
        <taxon>Clostridia</taxon>
        <taxon>Lachnospirales</taxon>
        <taxon>Lachnospiraceae</taxon>
        <taxon>Blautia</taxon>
    </lineage>
</organism>
<dbReference type="EMBL" id="BAABYW010000001">
    <property type="protein sequence ID" value="GAA6405915.1"/>
    <property type="molecule type" value="Genomic_DNA"/>
</dbReference>
<proteinExistence type="predicted"/>
<evidence type="ECO:0000313" key="1">
    <source>
        <dbReference type="EMBL" id="GAA6405915.1"/>
    </source>
</evidence>